<dbReference type="AlphaFoldDB" id="A0A0C3CL36"/>
<organism evidence="3 4">
    <name type="scientific">Oidiodendron maius (strain Zn)</name>
    <dbReference type="NCBI Taxonomy" id="913774"/>
    <lineage>
        <taxon>Eukaryota</taxon>
        <taxon>Fungi</taxon>
        <taxon>Dikarya</taxon>
        <taxon>Ascomycota</taxon>
        <taxon>Pezizomycotina</taxon>
        <taxon>Leotiomycetes</taxon>
        <taxon>Leotiomycetes incertae sedis</taxon>
        <taxon>Myxotrichaceae</taxon>
        <taxon>Oidiodendron</taxon>
    </lineage>
</organism>
<evidence type="ECO:0000313" key="4">
    <source>
        <dbReference type="Proteomes" id="UP000054321"/>
    </source>
</evidence>
<dbReference type="InParanoid" id="A0A0C3CL36"/>
<dbReference type="PANTHER" id="PTHR48081:SF3">
    <property type="entry name" value="ALPHA_BETA HYDROLASE FOLD-3 DOMAIN-CONTAINING PROTEIN"/>
    <property type="match status" value="1"/>
</dbReference>
<keyword evidence="1" id="KW-0378">Hydrolase</keyword>
<proteinExistence type="predicted"/>
<dbReference type="EMBL" id="KN832878">
    <property type="protein sequence ID" value="KIM99678.1"/>
    <property type="molecule type" value="Genomic_DNA"/>
</dbReference>
<evidence type="ECO:0000256" key="1">
    <source>
        <dbReference type="ARBA" id="ARBA00022801"/>
    </source>
</evidence>
<protein>
    <recommendedName>
        <fullName evidence="2">Alpha/beta hydrolase fold-3 domain-containing protein</fullName>
    </recommendedName>
</protein>
<dbReference type="Proteomes" id="UP000054321">
    <property type="component" value="Unassembled WGS sequence"/>
</dbReference>
<reference evidence="4" key="2">
    <citation type="submission" date="2015-01" db="EMBL/GenBank/DDBJ databases">
        <title>Evolutionary Origins and Diversification of the Mycorrhizal Mutualists.</title>
        <authorList>
            <consortium name="DOE Joint Genome Institute"/>
            <consortium name="Mycorrhizal Genomics Consortium"/>
            <person name="Kohler A."/>
            <person name="Kuo A."/>
            <person name="Nagy L.G."/>
            <person name="Floudas D."/>
            <person name="Copeland A."/>
            <person name="Barry K.W."/>
            <person name="Cichocki N."/>
            <person name="Veneault-Fourrey C."/>
            <person name="LaButti K."/>
            <person name="Lindquist E.A."/>
            <person name="Lipzen A."/>
            <person name="Lundell T."/>
            <person name="Morin E."/>
            <person name="Murat C."/>
            <person name="Riley R."/>
            <person name="Ohm R."/>
            <person name="Sun H."/>
            <person name="Tunlid A."/>
            <person name="Henrissat B."/>
            <person name="Grigoriev I.V."/>
            <person name="Hibbett D.S."/>
            <person name="Martin F."/>
        </authorList>
    </citation>
    <scope>NUCLEOTIDE SEQUENCE [LARGE SCALE GENOMIC DNA]</scope>
    <source>
        <strain evidence="4">Zn</strain>
    </source>
</reference>
<evidence type="ECO:0000259" key="2">
    <source>
        <dbReference type="Pfam" id="PF07859"/>
    </source>
</evidence>
<accession>A0A0C3CL36</accession>
<dbReference type="Gene3D" id="3.40.50.1820">
    <property type="entry name" value="alpha/beta hydrolase"/>
    <property type="match status" value="1"/>
</dbReference>
<reference evidence="3 4" key="1">
    <citation type="submission" date="2014-04" db="EMBL/GenBank/DDBJ databases">
        <authorList>
            <consortium name="DOE Joint Genome Institute"/>
            <person name="Kuo A."/>
            <person name="Martino E."/>
            <person name="Perotto S."/>
            <person name="Kohler A."/>
            <person name="Nagy L.G."/>
            <person name="Floudas D."/>
            <person name="Copeland A."/>
            <person name="Barry K.W."/>
            <person name="Cichocki N."/>
            <person name="Veneault-Fourrey C."/>
            <person name="LaButti K."/>
            <person name="Lindquist E.A."/>
            <person name="Lipzen A."/>
            <person name="Lundell T."/>
            <person name="Morin E."/>
            <person name="Murat C."/>
            <person name="Sun H."/>
            <person name="Tunlid A."/>
            <person name="Henrissat B."/>
            <person name="Grigoriev I.V."/>
            <person name="Hibbett D.S."/>
            <person name="Martin F."/>
            <person name="Nordberg H.P."/>
            <person name="Cantor M.N."/>
            <person name="Hua S.X."/>
        </authorList>
    </citation>
    <scope>NUCLEOTIDE SEQUENCE [LARGE SCALE GENOMIC DNA]</scope>
    <source>
        <strain evidence="3 4">Zn</strain>
    </source>
</reference>
<gene>
    <name evidence="3" type="ORF">OIDMADRAFT_181101</name>
</gene>
<dbReference type="PANTHER" id="PTHR48081">
    <property type="entry name" value="AB HYDROLASE SUPERFAMILY PROTEIN C4A8.06C"/>
    <property type="match status" value="1"/>
</dbReference>
<keyword evidence="4" id="KW-1185">Reference proteome</keyword>
<dbReference type="OrthoDB" id="19653at2759"/>
<dbReference type="HOGENOM" id="CLU_012494_9_2_1"/>
<dbReference type="InterPro" id="IPR013094">
    <property type="entry name" value="AB_hydrolase_3"/>
</dbReference>
<dbReference type="STRING" id="913774.A0A0C3CL36"/>
<dbReference type="GO" id="GO:0016787">
    <property type="term" value="F:hydrolase activity"/>
    <property type="evidence" value="ECO:0007669"/>
    <property type="project" value="UniProtKB-KW"/>
</dbReference>
<dbReference type="InterPro" id="IPR029058">
    <property type="entry name" value="AB_hydrolase_fold"/>
</dbReference>
<dbReference type="SUPFAM" id="SSF53474">
    <property type="entry name" value="alpha/beta-Hydrolases"/>
    <property type="match status" value="1"/>
</dbReference>
<dbReference type="InterPro" id="IPR050300">
    <property type="entry name" value="GDXG_lipolytic_enzyme"/>
</dbReference>
<name>A0A0C3CL36_OIDMZ</name>
<feature type="domain" description="Alpha/beta hydrolase fold-3" evidence="2">
    <location>
        <begin position="44"/>
        <end position="174"/>
    </location>
</feature>
<evidence type="ECO:0000313" key="3">
    <source>
        <dbReference type="EMBL" id="KIM99678.1"/>
    </source>
</evidence>
<sequence>MAEFGSTSVNHVKKTLPIKKIQGKDLLVDAYFVNSDIPGPRPVILFFHGGFLISGDSNAVPNWLIKAALRRRWTLVSANYRTLPESSGFEVAEDLLDAFRYVARSGDGGLSHDLNKPGLVDPSRIIIAGHSGGGYSAVLATIEIVKRISASPEFRKPAATVAVYPMLDLLSPKWTSEGIDLGASRADIEAGRKDLERRLASKEISFGERFPDNEADIIYHGRWDLMRYIVKIPLFVNYLTGISDLGKKLASAALTSPSYEAAKEETVPPKARHLFVLDFDNLTSDFPPLFVVHGLADTAVPFEDSDKLVEKTKTLGIPTRYWRLEGFDHDFDLGYPDLENADPEVPETGDIGQKALRELLQGLDGLLGTSKA</sequence>
<dbReference type="Pfam" id="PF07859">
    <property type="entry name" value="Abhydrolase_3"/>
    <property type="match status" value="1"/>
</dbReference>